<accession>A0A179SMR5</accession>
<dbReference type="PANTHER" id="PTHR42756:SF1">
    <property type="entry name" value="TRANSCRIPTIONAL REPRESSOR OF EMRAB OPERON"/>
    <property type="match status" value="1"/>
</dbReference>
<evidence type="ECO:0000256" key="2">
    <source>
        <dbReference type="ARBA" id="ARBA00023125"/>
    </source>
</evidence>
<dbReference type="STRING" id="152268.A6K24_10325"/>
<dbReference type="PRINTS" id="PR00598">
    <property type="entry name" value="HTHMARR"/>
</dbReference>
<evidence type="ECO:0000313" key="5">
    <source>
        <dbReference type="EMBL" id="OAS83015.1"/>
    </source>
</evidence>
<dbReference type="OrthoDB" id="1904211at2"/>
<comment type="caution">
    <text evidence="5">The sequence shown here is derived from an EMBL/GenBank/DDBJ whole genome shotgun (WGS) entry which is preliminary data.</text>
</comment>
<feature type="domain" description="HTH marR-type" evidence="4">
    <location>
        <begin position="4"/>
        <end position="135"/>
    </location>
</feature>
<organism evidence="5 6">
    <name type="scientific">Metabacillus litoralis</name>
    <dbReference type="NCBI Taxonomy" id="152268"/>
    <lineage>
        <taxon>Bacteria</taxon>
        <taxon>Bacillati</taxon>
        <taxon>Bacillota</taxon>
        <taxon>Bacilli</taxon>
        <taxon>Bacillales</taxon>
        <taxon>Bacillaceae</taxon>
        <taxon>Metabacillus</taxon>
    </lineage>
</organism>
<dbReference type="Pfam" id="PF01047">
    <property type="entry name" value="MarR"/>
    <property type="match status" value="1"/>
</dbReference>
<gene>
    <name evidence="5" type="ORF">A6K24_10325</name>
</gene>
<name>A0A179SMR5_9BACI</name>
<sequence length="142" mass="16844">MENTNKLFHTLYRKTRFMTKELNEQLQKHDLYSSQWSILYCLKINGPMTQSDIWRYLVVEAPTVTRTLVKLEESGWVKRTQGSDKRERLVSLTDKAIQHLPAVEDEVKSFEQRMVKSLSNEEKDYFFHLLNKLGTTSLEEEE</sequence>
<protein>
    <submittedName>
        <fullName evidence="5">MarR family transcriptional regulator</fullName>
    </submittedName>
</protein>
<dbReference type="GO" id="GO:0003677">
    <property type="term" value="F:DNA binding"/>
    <property type="evidence" value="ECO:0007669"/>
    <property type="project" value="UniProtKB-KW"/>
</dbReference>
<dbReference type="InterPro" id="IPR036390">
    <property type="entry name" value="WH_DNA-bd_sf"/>
</dbReference>
<dbReference type="AlphaFoldDB" id="A0A179SMR5"/>
<dbReference type="PROSITE" id="PS50995">
    <property type="entry name" value="HTH_MARR_2"/>
    <property type="match status" value="1"/>
</dbReference>
<dbReference type="GO" id="GO:0003700">
    <property type="term" value="F:DNA-binding transcription factor activity"/>
    <property type="evidence" value="ECO:0007669"/>
    <property type="project" value="InterPro"/>
</dbReference>
<evidence type="ECO:0000256" key="3">
    <source>
        <dbReference type="ARBA" id="ARBA00023163"/>
    </source>
</evidence>
<keyword evidence="2" id="KW-0238">DNA-binding</keyword>
<dbReference type="Gene3D" id="1.10.10.10">
    <property type="entry name" value="Winged helix-like DNA-binding domain superfamily/Winged helix DNA-binding domain"/>
    <property type="match status" value="1"/>
</dbReference>
<dbReference type="SUPFAM" id="SSF46785">
    <property type="entry name" value="Winged helix' DNA-binding domain"/>
    <property type="match status" value="1"/>
</dbReference>
<dbReference type="EMBL" id="LWSG01000043">
    <property type="protein sequence ID" value="OAS83015.1"/>
    <property type="molecule type" value="Genomic_DNA"/>
</dbReference>
<dbReference type="SMART" id="SM00347">
    <property type="entry name" value="HTH_MARR"/>
    <property type="match status" value="1"/>
</dbReference>
<dbReference type="InterPro" id="IPR036388">
    <property type="entry name" value="WH-like_DNA-bd_sf"/>
</dbReference>
<dbReference type="InterPro" id="IPR000835">
    <property type="entry name" value="HTH_MarR-typ"/>
</dbReference>
<evidence type="ECO:0000256" key="1">
    <source>
        <dbReference type="ARBA" id="ARBA00023015"/>
    </source>
</evidence>
<proteinExistence type="predicted"/>
<dbReference type="PANTHER" id="PTHR42756">
    <property type="entry name" value="TRANSCRIPTIONAL REGULATOR, MARR"/>
    <property type="match status" value="1"/>
</dbReference>
<reference evidence="6" key="1">
    <citation type="submission" date="2016-04" db="EMBL/GenBank/DDBJ databases">
        <authorList>
            <person name="Lyu Z."/>
            <person name="Lyu W."/>
        </authorList>
    </citation>
    <scope>NUCLEOTIDE SEQUENCE [LARGE SCALE GENOMIC DNA]</scope>
    <source>
        <strain evidence="6">C44</strain>
    </source>
</reference>
<dbReference type="RefSeq" id="WP_066338277.1">
    <property type="nucleotide sequence ID" value="NZ_LWSG01000043.1"/>
</dbReference>
<keyword evidence="3" id="KW-0804">Transcription</keyword>
<evidence type="ECO:0000313" key="6">
    <source>
        <dbReference type="Proteomes" id="UP000078534"/>
    </source>
</evidence>
<evidence type="ECO:0000259" key="4">
    <source>
        <dbReference type="PROSITE" id="PS50995"/>
    </source>
</evidence>
<dbReference type="Proteomes" id="UP000078534">
    <property type="component" value="Unassembled WGS sequence"/>
</dbReference>
<keyword evidence="6" id="KW-1185">Reference proteome</keyword>
<keyword evidence="1" id="KW-0805">Transcription regulation</keyword>